<dbReference type="Pfam" id="PF13607">
    <property type="entry name" value="Succ_CoA_lig"/>
    <property type="match status" value="1"/>
</dbReference>
<dbReference type="InterPro" id="IPR032875">
    <property type="entry name" value="Succ_CoA_lig_flav_dom"/>
</dbReference>
<dbReference type="PANTHER" id="PTHR42793">
    <property type="entry name" value="COA BINDING DOMAIN CONTAINING PROTEIN"/>
    <property type="match status" value="1"/>
</dbReference>
<dbReference type="Pfam" id="PF13549">
    <property type="entry name" value="ATP-grasp_5"/>
    <property type="match status" value="1"/>
</dbReference>
<feature type="domain" description="N-acetyltransferase" evidence="1">
    <location>
        <begin position="19"/>
        <end position="172"/>
    </location>
</feature>
<dbReference type="Gene3D" id="3.40.630.30">
    <property type="match status" value="1"/>
</dbReference>
<accession>A0A542DE10</accession>
<dbReference type="Gene3D" id="3.40.50.720">
    <property type="entry name" value="NAD(P)-binding Rossmann-like Domain"/>
    <property type="match status" value="1"/>
</dbReference>
<dbReference type="SUPFAM" id="SSF56059">
    <property type="entry name" value="Glutathione synthetase ATP-binding domain-like"/>
    <property type="match status" value="1"/>
</dbReference>
<sequence length="884" mass="91095">MRDAHEQGRYSLLADGRVVLVRPLTPGDAAEILALHRRLDERDSYFRFFGPRPSRLGDLVRRIAAETGPRHASAGAFLSGRLIGVASYEATAEPGAAEVALVVEGAAQAGGVGTLLLEQLVSVAREHGIARLVAVVLAENAGIIRVLRDLGLPLVLTGTGPERSVELAVDAGDRYLDAVADRERVAATASLRRVLAPESIAVVGASRRPDAVGNAVLRNLLDAGFAGELFAVNPHAEQVLGVPCGPAVADLPSVPELAVVCVPAVAVPDAVEQCGAAGVAAVVVVSAGLNGTLGQRVRESVRRHGMRLVGPNCIGVANTDPGIGMNATFLRAAPPAGDIGVLTQSGGVAIALTELLGSAGLGVSALVSTGDKYDVSGNDLLLWWRRDPRTAAAVLYLESFGNPRKFSRFARALAREKPVLAIRAGSTPAAQRAAASHTAATATPAVTRDALFEQAGVMAVDSVSELLTVLAALRWQPLPAGNRVAVISNAGGTGVLAADACARHGLVLPELAAATEDRLRSLLPRQASVRNPVDTSAAVVPDAFAGAVRALLTDAAVDVVIAAALPTALGDPGAELATVTRRGKPVLAVRPGQAEHVAALCDTGGTPATASYADPEQAAAALGKLATYAEWLRLQEGQPPEFADLELTLARRLVADWMTGHPGGGWLEPATVTELLGCFGIPVTATEFAADEEAAVAAHDRFGGPVAVKAVAEGVLHKSGAGGVLLDVRDTVGIRAAWTGFADRFGDALRGVVVQPMAAPGRELLVGISSDDVFGPLVVFGLGGVDTDLVDDRAARLAPLTGSDADRLLGGLRCSAALRAEGVLTDALRDVLLRVSALAELVTEVAELDLNPLVATPAGVVVLDGRIRVHQHPATDPYLRYLRG</sequence>
<keyword evidence="3" id="KW-1185">Reference proteome</keyword>
<evidence type="ECO:0000313" key="3">
    <source>
        <dbReference type="Proteomes" id="UP000320876"/>
    </source>
</evidence>
<dbReference type="PANTHER" id="PTHR42793:SF1">
    <property type="entry name" value="PEPTIDYL-LYSINE N-ACETYLTRANSFERASE PATZ"/>
    <property type="match status" value="1"/>
</dbReference>
<protein>
    <submittedName>
        <fullName evidence="2">Acyl-CoA synthetase (NDP forming)</fullName>
    </submittedName>
</protein>
<reference evidence="2 3" key="1">
    <citation type="submission" date="2019-06" db="EMBL/GenBank/DDBJ databases">
        <title>Sequencing the genomes of 1000 actinobacteria strains.</title>
        <authorList>
            <person name="Klenk H.-P."/>
        </authorList>
    </citation>
    <scope>NUCLEOTIDE SEQUENCE [LARGE SCALE GENOMIC DNA]</scope>
    <source>
        <strain evidence="2 3">DSM 45679</strain>
    </source>
</reference>
<dbReference type="AlphaFoldDB" id="A0A542DE10"/>
<dbReference type="SMART" id="SM00881">
    <property type="entry name" value="CoA_binding"/>
    <property type="match status" value="1"/>
</dbReference>
<dbReference type="SUPFAM" id="SSF51735">
    <property type="entry name" value="NAD(P)-binding Rossmann-fold domains"/>
    <property type="match status" value="1"/>
</dbReference>
<dbReference type="EMBL" id="VFML01000001">
    <property type="protein sequence ID" value="TQJ01314.1"/>
    <property type="molecule type" value="Genomic_DNA"/>
</dbReference>
<dbReference type="PROSITE" id="PS51186">
    <property type="entry name" value="GNAT"/>
    <property type="match status" value="1"/>
</dbReference>
<dbReference type="InterPro" id="IPR013815">
    <property type="entry name" value="ATP_grasp_subdomain_1"/>
</dbReference>
<dbReference type="InterPro" id="IPR036291">
    <property type="entry name" value="NAD(P)-bd_dom_sf"/>
</dbReference>
<dbReference type="Proteomes" id="UP000320876">
    <property type="component" value="Unassembled WGS sequence"/>
</dbReference>
<dbReference type="Pfam" id="PF19045">
    <property type="entry name" value="Ligase_CoA_2"/>
    <property type="match status" value="1"/>
</dbReference>
<evidence type="ECO:0000313" key="2">
    <source>
        <dbReference type="EMBL" id="TQJ01314.1"/>
    </source>
</evidence>
<dbReference type="Gene3D" id="3.40.50.261">
    <property type="entry name" value="Succinyl-CoA synthetase domains"/>
    <property type="match status" value="2"/>
</dbReference>
<name>A0A542DE10_AMYCI</name>
<proteinExistence type="predicted"/>
<gene>
    <name evidence="2" type="ORF">FB471_0988</name>
</gene>
<dbReference type="GO" id="GO:0043758">
    <property type="term" value="F:acetate-CoA ligase (ADP-forming) activity"/>
    <property type="evidence" value="ECO:0007669"/>
    <property type="project" value="InterPro"/>
</dbReference>
<dbReference type="Gene3D" id="3.30.470.20">
    <property type="entry name" value="ATP-grasp fold, B domain"/>
    <property type="match status" value="1"/>
</dbReference>
<dbReference type="InterPro" id="IPR043938">
    <property type="entry name" value="Ligase_CoA_dom"/>
</dbReference>
<dbReference type="Pfam" id="PF13302">
    <property type="entry name" value="Acetyltransf_3"/>
    <property type="match status" value="1"/>
</dbReference>
<dbReference type="Pfam" id="PF13380">
    <property type="entry name" value="CoA_binding_2"/>
    <property type="match status" value="1"/>
</dbReference>
<organism evidence="2 3">
    <name type="scientific">Amycolatopsis cihanbeyliensis</name>
    <dbReference type="NCBI Taxonomy" id="1128664"/>
    <lineage>
        <taxon>Bacteria</taxon>
        <taxon>Bacillati</taxon>
        <taxon>Actinomycetota</taxon>
        <taxon>Actinomycetes</taxon>
        <taxon>Pseudonocardiales</taxon>
        <taxon>Pseudonocardiaceae</taxon>
        <taxon>Amycolatopsis</taxon>
    </lineage>
</organism>
<evidence type="ECO:0000259" key="1">
    <source>
        <dbReference type="PROSITE" id="PS51186"/>
    </source>
</evidence>
<dbReference type="InterPro" id="IPR016181">
    <property type="entry name" value="Acyl_CoA_acyltransferase"/>
</dbReference>
<dbReference type="InterPro" id="IPR003781">
    <property type="entry name" value="CoA-bd"/>
</dbReference>
<dbReference type="CDD" id="cd04301">
    <property type="entry name" value="NAT_SF"/>
    <property type="match status" value="1"/>
</dbReference>
<dbReference type="GO" id="GO:0016747">
    <property type="term" value="F:acyltransferase activity, transferring groups other than amino-acyl groups"/>
    <property type="evidence" value="ECO:0007669"/>
    <property type="project" value="InterPro"/>
</dbReference>
<dbReference type="SUPFAM" id="SSF55729">
    <property type="entry name" value="Acyl-CoA N-acyltransferases (Nat)"/>
    <property type="match status" value="1"/>
</dbReference>
<dbReference type="Gene3D" id="3.30.1490.20">
    <property type="entry name" value="ATP-grasp fold, A domain"/>
    <property type="match status" value="1"/>
</dbReference>
<dbReference type="GO" id="GO:0005524">
    <property type="term" value="F:ATP binding"/>
    <property type="evidence" value="ECO:0007669"/>
    <property type="project" value="InterPro"/>
</dbReference>
<dbReference type="InterPro" id="IPR000182">
    <property type="entry name" value="GNAT_dom"/>
</dbReference>
<dbReference type="OrthoDB" id="190266at2"/>
<comment type="caution">
    <text evidence="2">The sequence shown here is derived from an EMBL/GenBank/DDBJ whole genome shotgun (WGS) entry which is preliminary data.</text>
</comment>
<dbReference type="RefSeq" id="WP_141996143.1">
    <property type="nucleotide sequence ID" value="NZ_VFML01000001.1"/>
</dbReference>
<dbReference type="InterPro" id="IPR016102">
    <property type="entry name" value="Succinyl-CoA_synth-like"/>
</dbReference>
<dbReference type="SUPFAM" id="SSF52210">
    <property type="entry name" value="Succinyl-CoA synthetase domains"/>
    <property type="match status" value="2"/>
</dbReference>